<protein>
    <submittedName>
        <fullName evidence="5">Restriction endonuclease subunit S</fullName>
    </submittedName>
</protein>
<feature type="domain" description="Type I restriction modification DNA specificity" evidence="4">
    <location>
        <begin position="7"/>
        <end position="121"/>
    </location>
</feature>
<keyword evidence="3" id="KW-0238">DNA-binding</keyword>
<dbReference type="STRING" id="1122973.GCA_000379925_00155"/>
<keyword evidence="5" id="KW-0540">Nuclease</keyword>
<evidence type="ECO:0000256" key="1">
    <source>
        <dbReference type="ARBA" id="ARBA00010923"/>
    </source>
</evidence>
<feature type="domain" description="Type I restriction modification DNA specificity" evidence="4">
    <location>
        <begin position="232"/>
        <end position="348"/>
    </location>
</feature>
<evidence type="ECO:0000256" key="3">
    <source>
        <dbReference type="ARBA" id="ARBA00023125"/>
    </source>
</evidence>
<dbReference type="InterPro" id="IPR000055">
    <property type="entry name" value="Restrct_endonuc_typeI_TRD"/>
</dbReference>
<dbReference type="SUPFAM" id="SSF116734">
    <property type="entry name" value="DNA methylase specificity domain"/>
    <property type="match status" value="2"/>
</dbReference>
<dbReference type="GO" id="GO:0003677">
    <property type="term" value="F:DNA binding"/>
    <property type="evidence" value="ECO:0007669"/>
    <property type="project" value="UniProtKB-KW"/>
</dbReference>
<dbReference type="PANTHER" id="PTHR43140:SF1">
    <property type="entry name" value="TYPE I RESTRICTION ENZYME ECOKI SPECIFICITY SUBUNIT"/>
    <property type="match status" value="1"/>
</dbReference>
<reference evidence="5 6" key="1">
    <citation type="submission" date="2019-03" db="EMBL/GenBank/DDBJ databases">
        <title>Porphyromonas levii Isolated from the Uterus of Dairy Cows.</title>
        <authorList>
            <person name="Francis A.M."/>
        </authorList>
    </citation>
    <scope>NUCLEOTIDE SEQUENCE [LARGE SCALE GENOMIC DNA]</scope>
    <source>
        <strain evidence="5 6">AF5678</strain>
    </source>
</reference>
<evidence type="ECO:0000256" key="2">
    <source>
        <dbReference type="ARBA" id="ARBA00022747"/>
    </source>
</evidence>
<dbReference type="GO" id="GO:0009307">
    <property type="term" value="P:DNA restriction-modification system"/>
    <property type="evidence" value="ECO:0007669"/>
    <property type="project" value="UniProtKB-KW"/>
</dbReference>
<dbReference type="InterPro" id="IPR051212">
    <property type="entry name" value="Type-I_RE_S_subunit"/>
</dbReference>
<dbReference type="GO" id="GO:0004519">
    <property type="term" value="F:endonuclease activity"/>
    <property type="evidence" value="ECO:0007669"/>
    <property type="project" value="UniProtKB-KW"/>
</dbReference>
<evidence type="ECO:0000313" key="5">
    <source>
        <dbReference type="EMBL" id="TFH95884.1"/>
    </source>
</evidence>
<dbReference type="EMBL" id="SPNC01000035">
    <property type="protein sequence ID" value="TFH95884.1"/>
    <property type="molecule type" value="Genomic_DNA"/>
</dbReference>
<keyword evidence="5" id="KW-0255">Endonuclease</keyword>
<dbReference type="PANTHER" id="PTHR43140">
    <property type="entry name" value="TYPE-1 RESTRICTION ENZYME ECOKI SPECIFICITY PROTEIN"/>
    <property type="match status" value="1"/>
</dbReference>
<evidence type="ECO:0000313" key="6">
    <source>
        <dbReference type="Proteomes" id="UP000297225"/>
    </source>
</evidence>
<keyword evidence="6" id="KW-1185">Reference proteome</keyword>
<comment type="caution">
    <text evidence="5">The sequence shown here is derived from an EMBL/GenBank/DDBJ whole genome shotgun (WGS) entry which is preliminary data.</text>
</comment>
<gene>
    <name evidence="5" type="ORF">E4P47_03535</name>
</gene>
<accession>A0A4Y8WQ04</accession>
<proteinExistence type="inferred from homology"/>
<dbReference type="Gene3D" id="1.10.287.1120">
    <property type="entry name" value="Bipartite methylase S protein"/>
    <property type="match status" value="1"/>
</dbReference>
<keyword evidence="2" id="KW-0680">Restriction system</keyword>
<feature type="non-terminal residue" evidence="5">
    <location>
        <position position="1"/>
    </location>
</feature>
<name>A0A4Y8WQ04_9PORP</name>
<dbReference type="AlphaFoldDB" id="A0A4Y8WQ04"/>
<organism evidence="5 6">
    <name type="scientific">Porphyromonas levii</name>
    <dbReference type="NCBI Taxonomy" id="28114"/>
    <lineage>
        <taxon>Bacteria</taxon>
        <taxon>Pseudomonadati</taxon>
        <taxon>Bacteroidota</taxon>
        <taxon>Bacteroidia</taxon>
        <taxon>Bacteroidales</taxon>
        <taxon>Porphyromonadaceae</taxon>
        <taxon>Porphyromonas</taxon>
    </lineage>
</organism>
<dbReference type="Gene3D" id="3.90.220.20">
    <property type="entry name" value="DNA methylase specificity domains"/>
    <property type="match status" value="2"/>
</dbReference>
<dbReference type="Proteomes" id="UP000297225">
    <property type="component" value="Unassembled WGS sequence"/>
</dbReference>
<evidence type="ECO:0000259" key="4">
    <source>
        <dbReference type="Pfam" id="PF01420"/>
    </source>
</evidence>
<keyword evidence="5" id="KW-0378">Hydrolase</keyword>
<dbReference type="Pfam" id="PF01420">
    <property type="entry name" value="Methylase_S"/>
    <property type="match status" value="2"/>
</dbReference>
<sequence>YRSYPINSIDSKQIHNGDILLEKSGGGELVPVARVVLWDRAKEYSPCLCANFIQVLRTKRNEVIPMYLMHLLTILHTMDIVRLHIKQTTGIQNLSLNTYLSQSLPLPPLEEQRAIAEYLDRETVRIDRIVELLTKQRERYAQLKRSLISEVVTHGLPHHNYTMKEANLPWLDTIPEHWEISRAKDMFKRMSRSVKETDEIITCFRDGQVTLRKLRRKDGFTESFKEIGYQGIRKGDLVIHQMDAFAGAIGISDSDGKGTPVYICLQPINHLYYNTYYAYLLREMASSQFIFSLRKGIRERSCDFRYDTFATLYLPVPPLEEQQEIVAYLDERCKRLDRLVEAIDRKIELLGSLKKSLIEEVVTGQRRITN</sequence>
<comment type="similarity">
    <text evidence="1">Belongs to the type-I restriction system S methylase family.</text>
</comment>
<dbReference type="InterPro" id="IPR044946">
    <property type="entry name" value="Restrct_endonuc_typeI_TRD_sf"/>
</dbReference>